<gene>
    <name evidence="2" type="ORF">B5E88_12125</name>
</gene>
<name>A0A1Y4QQ90_9ENTE</name>
<sequence>MKQKYFVLTGRLNTMKREEAVRFIQEHGGIVQSMVTEKTDYLIVGSFQVNLFNQQHLSRKRKMANKLVEAGCEIHIINEEQLLSWMNDIGTA</sequence>
<dbReference type="Pfam" id="PF00533">
    <property type="entry name" value="BRCT"/>
    <property type="match status" value="1"/>
</dbReference>
<reference evidence="3" key="1">
    <citation type="submission" date="2017-04" db="EMBL/GenBank/DDBJ databases">
        <title>Function of individual gut microbiota members based on whole genome sequencing of pure cultures obtained from chicken caecum.</title>
        <authorList>
            <person name="Medvecky M."/>
            <person name="Cejkova D."/>
            <person name="Polansky O."/>
            <person name="Karasova D."/>
            <person name="Kubasova T."/>
            <person name="Cizek A."/>
            <person name="Rychlik I."/>
        </authorList>
    </citation>
    <scope>NUCLEOTIDE SEQUENCE [LARGE SCALE GENOMIC DNA]</scope>
    <source>
        <strain evidence="3">An144</strain>
    </source>
</reference>
<dbReference type="PROSITE" id="PS50172">
    <property type="entry name" value="BRCT"/>
    <property type="match status" value="1"/>
</dbReference>
<dbReference type="AlphaFoldDB" id="A0A1Y4QQ90"/>
<comment type="caution">
    <text evidence="2">The sequence shown here is derived from an EMBL/GenBank/DDBJ whole genome shotgun (WGS) entry which is preliminary data.</text>
</comment>
<dbReference type="InterPro" id="IPR001357">
    <property type="entry name" value="BRCT_dom"/>
</dbReference>
<feature type="domain" description="BRCT" evidence="1">
    <location>
        <begin position="1"/>
        <end position="84"/>
    </location>
</feature>
<dbReference type="SUPFAM" id="SSF52113">
    <property type="entry name" value="BRCT domain"/>
    <property type="match status" value="1"/>
</dbReference>
<dbReference type="CDD" id="cd17748">
    <property type="entry name" value="BRCT_DNA_ligase_like"/>
    <property type="match status" value="1"/>
</dbReference>
<evidence type="ECO:0000313" key="2">
    <source>
        <dbReference type="EMBL" id="OUQ07486.1"/>
    </source>
</evidence>
<accession>A0A1Y4QQ90</accession>
<dbReference type="Proteomes" id="UP000196074">
    <property type="component" value="Unassembled WGS sequence"/>
</dbReference>
<dbReference type="InterPro" id="IPR036420">
    <property type="entry name" value="BRCT_dom_sf"/>
</dbReference>
<protein>
    <recommendedName>
        <fullName evidence="1">BRCT domain-containing protein</fullName>
    </recommendedName>
</protein>
<dbReference type="EMBL" id="NFLC01000052">
    <property type="protein sequence ID" value="OUQ07486.1"/>
    <property type="molecule type" value="Genomic_DNA"/>
</dbReference>
<evidence type="ECO:0000313" key="3">
    <source>
        <dbReference type="Proteomes" id="UP000196074"/>
    </source>
</evidence>
<evidence type="ECO:0000259" key="1">
    <source>
        <dbReference type="PROSITE" id="PS50172"/>
    </source>
</evidence>
<dbReference type="RefSeq" id="WP_052845330.1">
    <property type="nucleotide sequence ID" value="NZ_JAXOGZ010000008.1"/>
</dbReference>
<proteinExistence type="predicted"/>
<organism evidence="2 3">
    <name type="scientific">Enterococcus cecorum</name>
    <dbReference type="NCBI Taxonomy" id="44008"/>
    <lineage>
        <taxon>Bacteria</taxon>
        <taxon>Bacillati</taxon>
        <taxon>Bacillota</taxon>
        <taxon>Bacilli</taxon>
        <taxon>Lactobacillales</taxon>
        <taxon>Enterococcaceae</taxon>
        <taxon>Enterococcus</taxon>
    </lineage>
</organism>
<dbReference type="Gene3D" id="3.40.50.10190">
    <property type="entry name" value="BRCT domain"/>
    <property type="match status" value="1"/>
</dbReference>